<evidence type="ECO:0000313" key="1">
    <source>
        <dbReference type="EMBL" id="KZN96186.1"/>
    </source>
</evidence>
<dbReference type="AlphaFoldDB" id="A0A165XM81"/>
<name>A0A165XM81_9BACI</name>
<comment type="caution">
    <text evidence="1">The sequence shown here is derived from an EMBL/GenBank/DDBJ whole genome shotgun (WGS) entry which is preliminary data.</text>
</comment>
<protein>
    <submittedName>
        <fullName evidence="1">Uncharacterized protein</fullName>
    </submittedName>
</protein>
<gene>
    <name evidence="1" type="ORF">AZI98_08985</name>
</gene>
<proteinExistence type="predicted"/>
<dbReference type="Proteomes" id="UP000076476">
    <property type="component" value="Unassembled WGS sequence"/>
</dbReference>
<dbReference type="EMBL" id="LWBR01000024">
    <property type="protein sequence ID" value="KZN96186.1"/>
    <property type="molecule type" value="Genomic_DNA"/>
</dbReference>
<sequence length="59" mass="6845">MNHIEREKIQEEIFCTAFKKSPTSRDRRKKRSAGGRYISVMAVILMCAKKKANALFKEV</sequence>
<keyword evidence="2" id="KW-1185">Reference proteome</keyword>
<reference evidence="1 2" key="1">
    <citation type="submission" date="2016-04" db="EMBL/GenBank/DDBJ databases">
        <title>Draft genome sequence of Aeribacillus pallidus 8m3 from petroleum reservoir.</title>
        <authorList>
            <person name="Poltaraus A.B."/>
            <person name="Nazina T.N."/>
            <person name="Tourova T.P."/>
            <person name="Malakho S.M."/>
            <person name="Korshunova A.V."/>
            <person name="Sokolova D.S."/>
        </authorList>
    </citation>
    <scope>NUCLEOTIDE SEQUENCE [LARGE SCALE GENOMIC DNA]</scope>
    <source>
        <strain evidence="1 2">8m3</strain>
    </source>
</reference>
<organism evidence="1 2">
    <name type="scientific">Aeribacillus pallidus</name>
    <dbReference type="NCBI Taxonomy" id="33936"/>
    <lineage>
        <taxon>Bacteria</taxon>
        <taxon>Bacillati</taxon>
        <taxon>Bacillota</taxon>
        <taxon>Bacilli</taxon>
        <taxon>Bacillales</taxon>
        <taxon>Bacillaceae</taxon>
        <taxon>Aeribacillus</taxon>
    </lineage>
</organism>
<accession>A0A165XM81</accession>
<evidence type="ECO:0000313" key="2">
    <source>
        <dbReference type="Proteomes" id="UP000076476"/>
    </source>
</evidence>